<sequence length="116" mass="12864">MKLILIFALITTFISLALSRSQFWGKRVAGDRMIISRNVTIYPRAKVIPMHLFKFPLAGRSNDRLITAVQVLDNFRNNSGVTPILKVGGPGRTFTTVLLQGQSGRGFNASVILYGR</sequence>
<feature type="chain" id="PRO_5009327558" description="Salivary secreted peptide" evidence="1">
    <location>
        <begin position="20"/>
        <end position="116"/>
    </location>
</feature>
<dbReference type="EnsemblMetazoa" id="SCAU012975-RA">
    <property type="protein sequence ID" value="SCAU012975-PA"/>
    <property type="gene ID" value="SCAU012975"/>
</dbReference>
<evidence type="ECO:0000313" key="2">
    <source>
        <dbReference type="EnsemblMetazoa" id="SCAU012975-PA"/>
    </source>
</evidence>
<name>A0A1I8Q1C6_STOCA</name>
<proteinExistence type="predicted"/>
<gene>
    <name evidence="2" type="primary">106089097</name>
</gene>
<organism evidence="2 3">
    <name type="scientific">Stomoxys calcitrans</name>
    <name type="common">Stable fly</name>
    <name type="synonym">Conops calcitrans</name>
    <dbReference type="NCBI Taxonomy" id="35570"/>
    <lineage>
        <taxon>Eukaryota</taxon>
        <taxon>Metazoa</taxon>
        <taxon>Ecdysozoa</taxon>
        <taxon>Arthropoda</taxon>
        <taxon>Hexapoda</taxon>
        <taxon>Insecta</taxon>
        <taxon>Pterygota</taxon>
        <taxon>Neoptera</taxon>
        <taxon>Endopterygota</taxon>
        <taxon>Diptera</taxon>
        <taxon>Brachycera</taxon>
        <taxon>Muscomorpha</taxon>
        <taxon>Muscoidea</taxon>
        <taxon>Muscidae</taxon>
        <taxon>Stomoxys</taxon>
    </lineage>
</organism>
<keyword evidence="1" id="KW-0732">Signal</keyword>
<dbReference type="OrthoDB" id="8192785at2759"/>
<evidence type="ECO:0008006" key="4">
    <source>
        <dbReference type="Google" id="ProtNLM"/>
    </source>
</evidence>
<feature type="signal peptide" evidence="1">
    <location>
        <begin position="1"/>
        <end position="19"/>
    </location>
</feature>
<evidence type="ECO:0000313" key="3">
    <source>
        <dbReference type="Proteomes" id="UP000095300"/>
    </source>
</evidence>
<dbReference type="PANTHER" id="PTHR37685">
    <property type="entry name" value="GEO11136P1-RELATED"/>
    <property type="match status" value="1"/>
</dbReference>
<dbReference type="AlphaFoldDB" id="A0A1I8Q1C6"/>
<reference evidence="2" key="1">
    <citation type="submission" date="2020-05" db="UniProtKB">
        <authorList>
            <consortium name="EnsemblMetazoa"/>
        </authorList>
    </citation>
    <scope>IDENTIFICATION</scope>
    <source>
        <strain evidence="2">USDA</strain>
    </source>
</reference>
<dbReference type="Proteomes" id="UP000095300">
    <property type="component" value="Unassembled WGS sequence"/>
</dbReference>
<dbReference type="PANTHER" id="PTHR37685:SF1">
    <property type="entry name" value="GEO11136P1-RELATED"/>
    <property type="match status" value="1"/>
</dbReference>
<dbReference type="Pfam" id="PF15868">
    <property type="entry name" value="MBF2"/>
    <property type="match status" value="1"/>
</dbReference>
<dbReference type="InterPro" id="IPR031734">
    <property type="entry name" value="MBF2"/>
</dbReference>
<protein>
    <recommendedName>
        <fullName evidence="4">Salivary secreted peptide</fullName>
    </recommendedName>
</protein>
<keyword evidence="3" id="KW-1185">Reference proteome</keyword>
<evidence type="ECO:0000256" key="1">
    <source>
        <dbReference type="SAM" id="SignalP"/>
    </source>
</evidence>
<accession>A0A1I8Q1C6</accession>
<dbReference type="VEuPathDB" id="VectorBase:SCAU012975"/>
<dbReference type="KEGG" id="scac:106089097"/>